<dbReference type="InterPro" id="IPR018053">
    <property type="entry name" value="Glyco_hydro_32_AS"/>
</dbReference>
<dbReference type="Gene3D" id="2.60.120.560">
    <property type="entry name" value="Exo-inulinase, domain 1"/>
    <property type="match status" value="1"/>
</dbReference>
<dbReference type="FunFam" id="2.115.10.20:FF:000003">
    <property type="entry name" value="Levanbiose-producing levanase"/>
    <property type="match status" value="1"/>
</dbReference>
<keyword evidence="3" id="KW-0119">Carbohydrate metabolism</keyword>
<name>A0A3M7TRQ0_9BACI</name>
<protein>
    <submittedName>
        <fullName evidence="8">Glycoside hydrolase family 32 protein</fullName>
    </submittedName>
</protein>
<dbReference type="Gene3D" id="2.115.10.20">
    <property type="entry name" value="Glycosyl hydrolase domain, family 43"/>
    <property type="match status" value="1"/>
</dbReference>
<dbReference type="Proteomes" id="UP000278746">
    <property type="component" value="Unassembled WGS sequence"/>
</dbReference>
<reference evidence="8 9" key="1">
    <citation type="submission" date="2018-10" db="EMBL/GenBank/DDBJ databases">
        <title>Bacillus Keqinensis sp. nov., a moderately halophilic bacterium isolated from a saline-alkaline lake.</title>
        <authorList>
            <person name="Wang H."/>
        </authorList>
    </citation>
    <scope>NUCLEOTIDE SEQUENCE [LARGE SCALE GENOMIC DNA]</scope>
    <source>
        <strain evidence="8 9">KQ-3</strain>
    </source>
</reference>
<comment type="similarity">
    <text evidence="1 5">Belongs to the glycosyl hydrolase 32 family.</text>
</comment>
<proteinExistence type="inferred from homology"/>
<keyword evidence="9" id="KW-1185">Reference proteome</keyword>
<dbReference type="PANTHER" id="PTHR42800:SF1">
    <property type="entry name" value="EXOINULINASE INUD (AFU_ORTHOLOGUE AFUA_5G00480)"/>
    <property type="match status" value="1"/>
</dbReference>
<dbReference type="EMBL" id="RHIB01000002">
    <property type="protein sequence ID" value="RNA67710.1"/>
    <property type="molecule type" value="Genomic_DNA"/>
</dbReference>
<feature type="domain" description="Glycosyl hydrolase family 32 C-terminal" evidence="7">
    <location>
        <begin position="387"/>
        <end position="493"/>
    </location>
</feature>
<dbReference type="InterPro" id="IPR013148">
    <property type="entry name" value="Glyco_hydro_32_N"/>
</dbReference>
<evidence type="ECO:0000259" key="6">
    <source>
        <dbReference type="Pfam" id="PF00251"/>
    </source>
</evidence>
<evidence type="ECO:0000313" key="8">
    <source>
        <dbReference type="EMBL" id="RNA67710.1"/>
    </source>
</evidence>
<evidence type="ECO:0000256" key="5">
    <source>
        <dbReference type="RuleBase" id="RU362110"/>
    </source>
</evidence>
<evidence type="ECO:0000256" key="2">
    <source>
        <dbReference type="ARBA" id="ARBA00022801"/>
    </source>
</evidence>
<feature type="domain" description="Glycosyl hydrolase family 32 N-terminal" evidence="6">
    <location>
        <begin position="25"/>
        <end position="338"/>
    </location>
</feature>
<dbReference type="InterPro" id="IPR013320">
    <property type="entry name" value="ConA-like_dom_sf"/>
</dbReference>
<dbReference type="Pfam" id="PF00251">
    <property type="entry name" value="Glyco_hydro_32N"/>
    <property type="match status" value="1"/>
</dbReference>
<dbReference type="SUPFAM" id="SSF75005">
    <property type="entry name" value="Arabinanase/levansucrase/invertase"/>
    <property type="match status" value="1"/>
</dbReference>
<sequence length="504" mass="56567">MTLDNKLANKTEKTTYQEPYRPHLHFTPEEKWMNDPNGMVFYEGEYHLFYQFHPDSMQWGPMHWGHAVSRDLLEWEHLPVALEPDELGMIFSGSAVVDWHDTSGLFGGGHGLVAIYTSASENTQQQSIAYSTDRGRTWVKYAGNPVIPNTELKDFRDPKVFWHHETSRWVMVLAAGQEIMIYSSPNLLNWTYESSFGKCEGAHGGVWECPDLFALEVEATKEVKWVMQVDIGDGAVAGGSGGQYFVGDFDGRTFVTEPKVTGTSDCDAAWVDYGKDFYATQSFSDIPAKDGRRIWMAWMSNWQYANDVPTSPWRSAMSLPREVSLVQERGAYELIQKPVSELFDRSENIFVDRTISIGEDITSIIAQPDVPFVLDLKMKNVDGDESGRGKMFVTLFQSDSKKGCTVTVDFEQGEVAFDRAGMKNSKFHKQFPAVTTAPFSAKAGALDLQLVVDRGSVEIFIDGGRRTMTNLILPEQAESYAIVVSESGGKTEVDCFGRTIKSVW</sequence>
<dbReference type="SUPFAM" id="SSF49899">
    <property type="entry name" value="Concanavalin A-like lectins/glucanases"/>
    <property type="match status" value="1"/>
</dbReference>
<evidence type="ECO:0000256" key="4">
    <source>
        <dbReference type="ARBA" id="ARBA00023295"/>
    </source>
</evidence>
<dbReference type="InterPro" id="IPR013189">
    <property type="entry name" value="Glyco_hydro_32_C"/>
</dbReference>
<organism evidence="8 9">
    <name type="scientific">Alteribacter keqinensis</name>
    <dbReference type="NCBI Taxonomy" id="2483800"/>
    <lineage>
        <taxon>Bacteria</taxon>
        <taxon>Bacillati</taxon>
        <taxon>Bacillota</taxon>
        <taxon>Bacilli</taxon>
        <taxon>Bacillales</taxon>
        <taxon>Bacillaceae</taxon>
        <taxon>Alteribacter</taxon>
    </lineage>
</organism>
<dbReference type="InterPro" id="IPR023296">
    <property type="entry name" value="Glyco_hydro_beta-prop_sf"/>
</dbReference>
<keyword evidence="2 5" id="KW-0378">Hydrolase</keyword>
<gene>
    <name evidence="8" type="ORF">EBO34_13410</name>
</gene>
<evidence type="ECO:0000259" key="7">
    <source>
        <dbReference type="Pfam" id="PF08244"/>
    </source>
</evidence>
<dbReference type="GO" id="GO:0004575">
    <property type="term" value="F:sucrose alpha-glucosidase activity"/>
    <property type="evidence" value="ECO:0007669"/>
    <property type="project" value="TreeGrafter"/>
</dbReference>
<keyword evidence="4 5" id="KW-0326">Glycosidase</keyword>
<evidence type="ECO:0000313" key="9">
    <source>
        <dbReference type="Proteomes" id="UP000278746"/>
    </source>
</evidence>
<dbReference type="OrthoDB" id="9759709at2"/>
<dbReference type="GO" id="GO:0005737">
    <property type="term" value="C:cytoplasm"/>
    <property type="evidence" value="ECO:0007669"/>
    <property type="project" value="TreeGrafter"/>
</dbReference>
<dbReference type="GO" id="GO:0005987">
    <property type="term" value="P:sucrose catabolic process"/>
    <property type="evidence" value="ECO:0007669"/>
    <property type="project" value="TreeGrafter"/>
</dbReference>
<dbReference type="InterPro" id="IPR001362">
    <property type="entry name" value="Glyco_hydro_32"/>
</dbReference>
<dbReference type="PANTHER" id="PTHR42800">
    <property type="entry name" value="EXOINULINASE INUD (AFU_ORTHOLOGUE AFUA_5G00480)"/>
    <property type="match status" value="1"/>
</dbReference>
<evidence type="ECO:0000256" key="1">
    <source>
        <dbReference type="ARBA" id="ARBA00009902"/>
    </source>
</evidence>
<dbReference type="AlphaFoldDB" id="A0A3M7TRQ0"/>
<accession>A0A3M7TRQ0</accession>
<dbReference type="RefSeq" id="WP_122899383.1">
    <property type="nucleotide sequence ID" value="NZ_RHIB01000002.1"/>
</dbReference>
<dbReference type="SMART" id="SM00640">
    <property type="entry name" value="Glyco_32"/>
    <property type="match status" value="1"/>
</dbReference>
<dbReference type="CDD" id="cd18622">
    <property type="entry name" value="GH32_Inu-like"/>
    <property type="match status" value="1"/>
</dbReference>
<evidence type="ECO:0000256" key="3">
    <source>
        <dbReference type="ARBA" id="ARBA00023277"/>
    </source>
</evidence>
<comment type="caution">
    <text evidence="8">The sequence shown here is derived from an EMBL/GenBank/DDBJ whole genome shotgun (WGS) entry which is preliminary data.</text>
</comment>
<dbReference type="PROSITE" id="PS00609">
    <property type="entry name" value="GLYCOSYL_HYDROL_F32"/>
    <property type="match status" value="1"/>
</dbReference>
<dbReference type="Pfam" id="PF08244">
    <property type="entry name" value="Glyco_hydro_32C"/>
    <property type="match status" value="1"/>
</dbReference>